<protein>
    <submittedName>
        <fullName evidence="7">D-2-hydroxyacid dehydrogenase</fullName>
    </submittedName>
</protein>
<sequence length="317" mass="34406">MRTLIGMHGLTAAEQDRINSLVPGWRTVYGRPDEIPRELFREAEIVFGWCPAVAEEGLAAGSKLRWVQSWSAGVDTLPLQALEERGIILTGASGVHPVQMTETVFAMLLAFSRNLHNAVRNQTNGKWDKSGSYGELAGKTIGIVGAGAIGTETARIAKAFGMATVGVRRSGLPQPNFDRMLDAGGLNELLAVSDVVVNILPQTAETSKLFGKEQFARMKRTAIFINVGRGKAVDTGALAEALREGVIAGAGLDVTDPEPLPEDHPLWRMDNVIITPHIGGMSDRYKEKVTAIFAENLQAYLTDGRPVRNVIDYRNPY</sequence>
<proteinExistence type="inferred from homology"/>
<evidence type="ECO:0000259" key="5">
    <source>
        <dbReference type="Pfam" id="PF00389"/>
    </source>
</evidence>
<name>A0ABW5QSR9_9BACL</name>
<dbReference type="SUPFAM" id="SSF52283">
    <property type="entry name" value="Formate/glycerate dehydrogenase catalytic domain-like"/>
    <property type="match status" value="1"/>
</dbReference>
<dbReference type="Gene3D" id="3.40.50.720">
    <property type="entry name" value="NAD(P)-binding Rossmann-like Domain"/>
    <property type="match status" value="2"/>
</dbReference>
<dbReference type="RefSeq" id="WP_379269342.1">
    <property type="nucleotide sequence ID" value="NZ_JBHUGT010000031.1"/>
</dbReference>
<dbReference type="SUPFAM" id="SSF51735">
    <property type="entry name" value="NAD(P)-binding Rossmann-fold domains"/>
    <property type="match status" value="1"/>
</dbReference>
<evidence type="ECO:0000256" key="2">
    <source>
        <dbReference type="ARBA" id="ARBA00023002"/>
    </source>
</evidence>
<dbReference type="InterPro" id="IPR006140">
    <property type="entry name" value="D-isomer_DH_NAD-bd"/>
</dbReference>
<comment type="similarity">
    <text evidence="1 4">Belongs to the D-isomer specific 2-hydroxyacid dehydrogenase family.</text>
</comment>
<evidence type="ECO:0000313" key="8">
    <source>
        <dbReference type="Proteomes" id="UP001597493"/>
    </source>
</evidence>
<evidence type="ECO:0000259" key="6">
    <source>
        <dbReference type="Pfam" id="PF02826"/>
    </source>
</evidence>
<dbReference type="Pfam" id="PF00389">
    <property type="entry name" value="2-Hacid_dh"/>
    <property type="match status" value="1"/>
</dbReference>
<keyword evidence="8" id="KW-1185">Reference proteome</keyword>
<dbReference type="PANTHER" id="PTHR43333">
    <property type="entry name" value="2-HACID_DH_C DOMAIN-CONTAINING PROTEIN"/>
    <property type="match status" value="1"/>
</dbReference>
<keyword evidence="3" id="KW-0520">NAD</keyword>
<dbReference type="EMBL" id="JBHUMY010000001">
    <property type="protein sequence ID" value="MFD2659110.1"/>
    <property type="molecule type" value="Genomic_DNA"/>
</dbReference>
<dbReference type="Pfam" id="PF02826">
    <property type="entry name" value="2-Hacid_dh_C"/>
    <property type="match status" value="1"/>
</dbReference>
<dbReference type="CDD" id="cd05300">
    <property type="entry name" value="2-Hacid_dh_1"/>
    <property type="match status" value="1"/>
</dbReference>
<organism evidence="7 8">
    <name type="scientific">Paenibacillus thailandensis</name>
    <dbReference type="NCBI Taxonomy" id="393250"/>
    <lineage>
        <taxon>Bacteria</taxon>
        <taxon>Bacillati</taxon>
        <taxon>Bacillota</taxon>
        <taxon>Bacilli</taxon>
        <taxon>Bacillales</taxon>
        <taxon>Paenibacillaceae</taxon>
        <taxon>Paenibacillus</taxon>
    </lineage>
</organism>
<evidence type="ECO:0000256" key="3">
    <source>
        <dbReference type="ARBA" id="ARBA00023027"/>
    </source>
</evidence>
<comment type="caution">
    <text evidence="7">The sequence shown here is derived from an EMBL/GenBank/DDBJ whole genome shotgun (WGS) entry which is preliminary data.</text>
</comment>
<feature type="domain" description="D-isomer specific 2-hydroxyacid dehydrogenase NAD-binding" evidence="6">
    <location>
        <begin position="105"/>
        <end position="279"/>
    </location>
</feature>
<evidence type="ECO:0000256" key="1">
    <source>
        <dbReference type="ARBA" id="ARBA00005854"/>
    </source>
</evidence>
<reference evidence="8" key="1">
    <citation type="journal article" date="2019" name="Int. J. Syst. Evol. Microbiol.">
        <title>The Global Catalogue of Microorganisms (GCM) 10K type strain sequencing project: providing services to taxonomists for standard genome sequencing and annotation.</title>
        <authorList>
            <consortium name="The Broad Institute Genomics Platform"/>
            <consortium name="The Broad Institute Genome Sequencing Center for Infectious Disease"/>
            <person name="Wu L."/>
            <person name="Ma J."/>
        </authorList>
    </citation>
    <scope>NUCLEOTIDE SEQUENCE [LARGE SCALE GENOMIC DNA]</scope>
    <source>
        <strain evidence="8">TISTR 1827</strain>
    </source>
</reference>
<evidence type="ECO:0000313" key="7">
    <source>
        <dbReference type="EMBL" id="MFD2659110.1"/>
    </source>
</evidence>
<dbReference type="InterPro" id="IPR006139">
    <property type="entry name" value="D-isomer_2_OHA_DH_cat_dom"/>
</dbReference>
<dbReference type="PANTHER" id="PTHR43333:SF1">
    <property type="entry name" value="D-ISOMER SPECIFIC 2-HYDROXYACID DEHYDROGENASE NAD-BINDING DOMAIN-CONTAINING PROTEIN"/>
    <property type="match status" value="1"/>
</dbReference>
<feature type="domain" description="D-isomer specific 2-hydroxyacid dehydrogenase catalytic" evidence="5">
    <location>
        <begin position="37"/>
        <end position="309"/>
    </location>
</feature>
<dbReference type="Proteomes" id="UP001597493">
    <property type="component" value="Unassembled WGS sequence"/>
</dbReference>
<gene>
    <name evidence="7" type="ORF">ACFSW5_02395</name>
</gene>
<accession>A0ABW5QSR9</accession>
<evidence type="ECO:0000256" key="4">
    <source>
        <dbReference type="RuleBase" id="RU003719"/>
    </source>
</evidence>
<dbReference type="InterPro" id="IPR036291">
    <property type="entry name" value="NAD(P)-bd_dom_sf"/>
</dbReference>
<keyword evidence="2 4" id="KW-0560">Oxidoreductase</keyword>